<reference evidence="2" key="1">
    <citation type="submission" date="2024-05" db="EMBL/GenBank/DDBJ databases">
        <title>Herbiconiux sp. A18JL235.</title>
        <authorList>
            <person name="Zhang G."/>
        </authorList>
    </citation>
    <scope>NUCLEOTIDE SEQUENCE</scope>
    <source>
        <strain evidence="2">A18JL235</strain>
    </source>
</reference>
<sequence length="170" mass="17077">MSDLTRRTLIGTVWAAPVIVAAAAAPLAAASTGPTIALGIAANPGSVIIHRGTSLRQTVEVTVTNNTGRATQGVVSVSMPYQAPASGIFIADFPSVTGWSVTIDGGTAVLQTLTPLADGASISFTATVESQSASPDWNFRTGQTIISVTVSTPGAASASLPLWAATVPES</sequence>
<dbReference type="RefSeq" id="WP_368498259.1">
    <property type="nucleotide sequence ID" value="NZ_CP162511.1"/>
</dbReference>
<name>A0AB39BID4_9MICO</name>
<keyword evidence="1" id="KW-0732">Signal</keyword>
<dbReference type="InterPro" id="IPR006311">
    <property type="entry name" value="TAT_signal"/>
</dbReference>
<dbReference type="PROSITE" id="PS51318">
    <property type="entry name" value="TAT"/>
    <property type="match status" value="1"/>
</dbReference>
<feature type="chain" id="PRO_5044262007" description="DUF11 domain-containing protein" evidence="1">
    <location>
        <begin position="31"/>
        <end position="170"/>
    </location>
</feature>
<proteinExistence type="predicted"/>
<organism evidence="2">
    <name type="scientific">Herbiconiux sp. A18JL235</name>
    <dbReference type="NCBI Taxonomy" id="3152363"/>
    <lineage>
        <taxon>Bacteria</taxon>
        <taxon>Bacillati</taxon>
        <taxon>Actinomycetota</taxon>
        <taxon>Actinomycetes</taxon>
        <taxon>Micrococcales</taxon>
        <taxon>Microbacteriaceae</taxon>
        <taxon>Herbiconiux</taxon>
    </lineage>
</organism>
<feature type="signal peptide" evidence="1">
    <location>
        <begin position="1"/>
        <end position="30"/>
    </location>
</feature>
<dbReference type="EMBL" id="CP162511">
    <property type="protein sequence ID" value="XDI05870.1"/>
    <property type="molecule type" value="Genomic_DNA"/>
</dbReference>
<accession>A0AB39BID4</accession>
<evidence type="ECO:0000313" key="2">
    <source>
        <dbReference type="EMBL" id="XDI05870.1"/>
    </source>
</evidence>
<gene>
    <name evidence="2" type="ORF">ABFY20_01890</name>
</gene>
<evidence type="ECO:0000256" key="1">
    <source>
        <dbReference type="SAM" id="SignalP"/>
    </source>
</evidence>
<protein>
    <recommendedName>
        <fullName evidence="3">DUF11 domain-containing protein</fullName>
    </recommendedName>
</protein>
<evidence type="ECO:0008006" key="3">
    <source>
        <dbReference type="Google" id="ProtNLM"/>
    </source>
</evidence>
<dbReference type="AlphaFoldDB" id="A0AB39BID4"/>